<sequence>MAVEKNFIVFSTLTTPDPANDSFPIMIDEDMAGGLRTVQHKADMLAIPEERRKVGMEVYVVGDQKKYRYISETYGPTTTIEAWAEIKEGADNSAPTIETVNNSEISLPDIL</sequence>
<reference evidence="1" key="1">
    <citation type="journal article" date="2021" name="Proc. Natl. Acad. Sci. U.S.A.">
        <title>A Catalog of Tens of Thousands of Viruses from Human Metagenomes Reveals Hidden Associations with Chronic Diseases.</title>
        <authorList>
            <person name="Tisza M.J."/>
            <person name="Buck C.B."/>
        </authorList>
    </citation>
    <scope>NUCLEOTIDE SEQUENCE</scope>
    <source>
        <strain evidence="1">CtIty1</strain>
    </source>
</reference>
<dbReference type="EMBL" id="BK032823">
    <property type="protein sequence ID" value="DAF62334.1"/>
    <property type="molecule type" value="Genomic_DNA"/>
</dbReference>
<protein>
    <submittedName>
        <fullName evidence="1">Uncharacterized protein</fullName>
    </submittedName>
</protein>
<accession>A0A8S5TGD6</accession>
<proteinExistence type="predicted"/>
<organism evidence="1">
    <name type="scientific">Myoviridae sp. ctIty1</name>
    <dbReference type="NCBI Taxonomy" id="2827673"/>
    <lineage>
        <taxon>Viruses</taxon>
        <taxon>Duplodnaviria</taxon>
        <taxon>Heunggongvirae</taxon>
        <taxon>Uroviricota</taxon>
        <taxon>Caudoviricetes</taxon>
    </lineage>
</organism>
<name>A0A8S5TGD6_9CAUD</name>
<evidence type="ECO:0000313" key="1">
    <source>
        <dbReference type="EMBL" id="DAF62334.1"/>
    </source>
</evidence>